<gene>
    <name evidence="2" type="ORF">Cgig2_005702</name>
</gene>
<feature type="domain" description="Bet v I/Major latex protein" evidence="1">
    <location>
        <begin position="60"/>
        <end position="173"/>
    </location>
</feature>
<dbReference type="GO" id="GO:0006952">
    <property type="term" value="P:defense response"/>
    <property type="evidence" value="ECO:0007669"/>
    <property type="project" value="InterPro"/>
</dbReference>
<reference evidence="2" key="1">
    <citation type="submission" date="2022-04" db="EMBL/GenBank/DDBJ databases">
        <title>Carnegiea gigantea Genome sequencing and assembly v2.</title>
        <authorList>
            <person name="Copetti D."/>
            <person name="Sanderson M.J."/>
            <person name="Burquez A."/>
            <person name="Wojciechowski M.F."/>
        </authorList>
    </citation>
    <scope>NUCLEOTIDE SEQUENCE</scope>
    <source>
        <strain evidence="2">SGP5-SGP5p</strain>
        <tissue evidence="2">Aerial part</tissue>
    </source>
</reference>
<evidence type="ECO:0000313" key="3">
    <source>
        <dbReference type="Proteomes" id="UP001153076"/>
    </source>
</evidence>
<name>A0A9Q1KHX2_9CARY</name>
<evidence type="ECO:0000313" key="2">
    <source>
        <dbReference type="EMBL" id="KAJ8443151.1"/>
    </source>
</evidence>
<dbReference type="PANTHER" id="PTHR31907">
    <property type="entry name" value="MLP-LIKE PROTEIN 423"/>
    <property type="match status" value="1"/>
</dbReference>
<dbReference type="InterPro" id="IPR023393">
    <property type="entry name" value="START-like_dom_sf"/>
</dbReference>
<keyword evidence="3" id="KW-1185">Reference proteome</keyword>
<sequence>MMGKTHTYAYTYQRVYLGANWEYPQAFFLAQVLANFSTVYPHSSEVVSDFNYRTMTGYRRGKPTCEVSTKHDEEQSKLACMVAHGKTGCIKKKIEDIKEENRLITFTVVEGDVLKEHHKSPKAKLQVIPKGKGSLVKWTFEYEKLNHEAREASTSIDILLNLTKYIDAYVANA</sequence>
<comment type="caution">
    <text evidence="2">The sequence shown here is derived from an EMBL/GenBank/DDBJ whole genome shotgun (WGS) entry which is preliminary data.</text>
</comment>
<dbReference type="Proteomes" id="UP001153076">
    <property type="component" value="Unassembled WGS sequence"/>
</dbReference>
<dbReference type="EMBL" id="JAKOGI010000125">
    <property type="protein sequence ID" value="KAJ8443151.1"/>
    <property type="molecule type" value="Genomic_DNA"/>
</dbReference>
<protein>
    <recommendedName>
        <fullName evidence="1">Bet v I/Major latex protein domain-containing protein</fullName>
    </recommendedName>
</protein>
<evidence type="ECO:0000259" key="1">
    <source>
        <dbReference type="SMART" id="SM01037"/>
    </source>
</evidence>
<dbReference type="InterPro" id="IPR000916">
    <property type="entry name" value="Bet_v_I/MLP"/>
</dbReference>
<organism evidence="2 3">
    <name type="scientific">Carnegiea gigantea</name>
    <dbReference type="NCBI Taxonomy" id="171969"/>
    <lineage>
        <taxon>Eukaryota</taxon>
        <taxon>Viridiplantae</taxon>
        <taxon>Streptophyta</taxon>
        <taxon>Embryophyta</taxon>
        <taxon>Tracheophyta</taxon>
        <taxon>Spermatophyta</taxon>
        <taxon>Magnoliopsida</taxon>
        <taxon>eudicotyledons</taxon>
        <taxon>Gunneridae</taxon>
        <taxon>Pentapetalae</taxon>
        <taxon>Caryophyllales</taxon>
        <taxon>Cactineae</taxon>
        <taxon>Cactaceae</taxon>
        <taxon>Cactoideae</taxon>
        <taxon>Echinocereeae</taxon>
        <taxon>Carnegiea</taxon>
    </lineage>
</organism>
<dbReference type="Pfam" id="PF00407">
    <property type="entry name" value="Bet_v_1"/>
    <property type="match status" value="1"/>
</dbReference>
<dbReference type="InterPro" id="IPR051761">
    <property type="entry name" value="MLP-like_ligand-binding"/>
</dbReference>
<dbReference type="SUPFAM" id="SSF55961">
    <property type="entry name" value="Bet v1-like"/>
    <property type="match status" value="1"/>
</dbReference>
<proteinExistence type="predicted"/>
<dbReference type="SMART" id="SM01037">
    <property type="entry name" value="Bet_v_1"/>
    <property type="match status" value="1"/>
</dbReference>
<dbReference type="Gene3D" id="3.30.530.20">
    <property type="match status" value="1"/>
</dbReference>
<dbReference type="OrthoDB" id="1847301at2759"/>
<dbReference type="AlphaFoldDB" id="A0A9Q1KHX2"/>
<accession>A0A9Q1KHX2</accession>